<organism evidence="1 2">
    <name type="scientific">Actinomadura madurae</name>
    <dbReference type="NCBI Taxonomy" id="1993"/>
    <lineage>
        <taxon>Bacteria</taxon>
        <taxon>Bacillati</taxon>
        <taxon>Actinomycetota</taxon>
        <taxon>Actinomycetes</taxon>
        <taxon>Streptosporangiales</taxon>
        <taxon>Thermomonosporaceae</taxon>
        <taxon>Actinomadura</taxon>
    </lineage>
</organism>
<keyword evidence="2" id="KW-1185">Reference proteome</keyword>
<protein>
    <submittedName>
        <fullName evidence="1">Uncharacterized protein</fullName>
    </submittedName>
</protein>
<name>A0A1I5CNM0_9ACTN</name>
<dbReference type="AlphaFoldDB" id="A0A1I5CNM0"/>
<sequence length="134" mass="14644">MVTGRIPRMVTEELVQVWRDVIQGDEKSWVLFENGTCVILMEPEDDLAAQAVELLREYGPVAAGSSAGDFGTIDLDAAPGWAVYGHHNDILTYVAPEETADGANDLAVGLLGRSKRDQDGRELAVVHVEDKRPR</sequence>
<dbReference type="STRING" id="1993.SAMN04489713_103317"/>
<accession>A0A1I5CNM0</accession>
<reference evidence="1 2" key="1">
    <citation type="submission" date="2016-10" db="EMBL/GenBank/DDBJ databases">
        <authorList>
            <person name="de Groot N.N."/>
        </authorList>
    </citation>
    <scope>NUCLEOTIDE SEQUENCE [LARGE SCALE GENOMIC DNA]</scope>
    <source>
        <strain evidence="1 2">DSM 43067</strain>
    </source>
</reference>
<dbReference type="InParanoid" id="A0A1I5CNM0"/>
<gene>
    <name evidence="1" type="ORF">SAMN04489713_103317</name>
</gene>
<proteinExistence type="predicted"/>
<dbReference type="Proteomes" id="UP000183413">
    <property type="component" value="Unassembled WGS sequence"/>
</dbReference>
<evidence type="ECO:0000313" key="1">
    <source>
        <dbReference type="EMBL" id="SFN88514.1"/>
    </source>
</evidence>
<dbReference type="EMBL" id="FOVH01000003">
    <property type="protein sequence ID" value="SFN88514.1"/>
    <property type="molecule type" value="Genomic_DNA"/>
</dbReference>
<dbReference type="eggNOG" id="ENOG5032T4S">
    <property type="taxonomic scope" value="Bacteria"/>
</dbReference>
<evidence type="ECO:0000313" key="2">
    <source>
        <dbReference type="Proteomes" id="UP000183413"/>
    </source>
</evidence>